<name>A0ABR2KEH1_9EUKA</name>
<dbReference type="EMBL" id="JAPFFF010000005">
    <property type="protein sequence ID" value="KAK8889303.1"/>
    <property type="molecule type" value="Genomic_DNA"/>
</dbReference>
<dbReference type="PANTHER" id="PTHR28570:SF3">
    <property type="entry name" value="ASPARTYL AMINOPEPTIDASE"/>
    <property type="match status" value="1"/>
</dbReference>
<evidence type="ECO:0000256" key="10">
    <source>
        <dbReference type="ARBA" id="ARBA00023049"/>
    </source>
</evidence>
<dbReference type="EC" id="3.4.11.21" evidence="4"/>
<keyword evidence="9 11" id="KW-0862">Zinc</keyword>
<evidence type="ECO:0000256" key="5">
    <source>
        <dbReference type="ARBA" id="ARBA00022438"/>
    </source>
</evidence>
<comment type="similarity">
    <text evidence="3 11">Belongs to the peptidase M18 family.</text>
</comment>
<evidence type="ECO:0000256" key="8">
    <source>
        <dbReference type="ARBA" id="ARBA00022801"/>
    </source>
</evidence>
<evidence type="ECO:0000256" key="9">
    <source>
        <dbReference type="ARBA" id="ARBA00022833"/>
    </source>
</evidence>
<dbReference type="Gene3D" id="2.30.250.10">
    <property type="entry name" value="Aminopeptidase i, Domain 2"/>
    <property type="match status" value="1"/>
</dbReference>
<dbReference type="Gene3D" id="3.40.630.10">
    <property type="entry name" value="Zn peptidases"/>
    <property type="match status" value="2"/>
</dbReference>
<evidence type="ECO:0000313" key="12">
    <source>
        <dbReference type="EMBL" id="KAK8889303.1"/>
    </source>
</evidence>
<dbReference type="Pfam" id="PF02127">
    <property type="entry name" value="Peptidase_M18"/>
    <property type="match status" value="1"/>
</dbReference>
<keyword evidence="6 11" id="KW-0645">Protease</keyword>
<keyword evidence="8 11" id="KW-0378">Hydrolase</keyword>
<accession>A0ABR2KEH1</accession>
<gene>
    <name evidence="12" type="ORF">M9Y10_034049</name>
</gene>
<protein>
    <recommendedName>
        <fullName evidence="4">aspartyl aminopeptidase</fullName>
        <ecNumber evidence="4">3.4.11.21</ecNumber>
    </recommendedName>
</protein>
<proteinExistence type="inferred from homology"/>
<dbReference type="SUPFAM" id="SSF101821">
    <property type="entry name" value="Aminopeptidase/glucanase lid domain"/>
    <property type="match status" value="1"/>
</dbReference>
<evidence type="ECO:0000256" key="4">
    <source>
        <dbReference type="ARBA" id="ARBA00011965"/>
    </source>
</evidence>
<keyword evidence="7 11" id="KW-0479">Metal-binding</keyword>
<comment type="cofactor">
    <cofactor evidence="2">
        <name>Zn(2+)</name>
        <dbReference type="ChEBI" id="CHEBI:29105"/>
    </cofactor>
</comment>
<organism evidence="12 13">
    <name type="scientific">Tritrichomonas musculus</name>
    <dbReference type="NCBI Taxonomy" id="1915356"/>
    <lineage>
        <taxon>Eukaryota</taxon>
        <taxon>Metamonada</taxon>
        <taxon>Parabasalia</taxon>
        <taxon>Tritrichomonadida</taxon>
        <taxon>Tritrichomonadidae</taxon>
        <taxon>Tritrichomonas</taxon>
    </lineage>
</organism>
<comment type="catalytic activity">
    <reaction evidence="1">
        <text>Release of an N-terminal aspartate or glutamate from a peptide, with a preference for aspartate.</text>
        <dbReference type="EC" id="3.4.11.21"/>
    </reaction>
</comment>
<evidence type="ECO:0000256" key="11">
    <source>
        <dbReference type="RuleBase" id="RU004386"/>
    </source>
</evidence>
<dbReference type="InterPro" id="IPR023358">
    <property type="entry name" value="Peptidase_M18_dom2"/>
</dbReference>
<reference evidence="12 13" key="1">
    <citation type="submission" date="2024-04" db="EMBL/GenBank/DDBJ databases">
        <title>Tritrichomonas musculus Genome.</title>
        <authorList>
            <person name="Alves-Ferreira E."/>
            <person name="Grigg M."/>
            <person name="Lorenzi H."/>
            <person name="Galac M."/>
        </authorList>
    </citation>
    <scope>NUCLEOTIDE SEQUENCE [LARGE SCALE GENOMIC DNA]</scope>
    <source>
        <strain evidence="12 13">EAF2021</strain>
    </source>
</reference>
<evidence type="ECO:0000256" key="1">
    <source>
        <dbReference type="ARBA" id="ARBA00001335"/>
    </source>
</evidence>
<comment type="caution">
    <text evidence="12">The sequence shown here is derived from an EMBL/GenBank/DDBJ whole genome shotgun (WGS) entry which is preliminary data.</text>
</comment>
<evidence type="ECO:0000313" key="13">
    <source>
        <dbReference type="Proteomes" id="UP001470230"/>
    </source>
</evidence>
<keyword evidence="10 11" id="KW-0482">Metalloprotease</keyword>
<keyword evidence="5 11" id="KW-0031">Aminopeptidase</keyword>
<dbReference type="InterPro" id="IPR001948">
    <property type="entry name" value="Peptidase_M18"/>
</dbReference>
<sequence length="406" mass="46444">MDNIFSMIKKSPTQMHFIACARENLIKNGFVELKENENWESIPNQFFVVRSEESIIACNIHDLDNGLIFATNLDYPCFKVKPNSGIIKDNAELLNIQNYGYAMWFTWMDRDLTIAGKVIFNDKESGKQNVKYIHVQNPLCTIPSLASHLTPVPKDRYALSIDESMRPIISFLDKEQSNNNESTQSSSLLSCLAKECNCDISDIIDFDLSVISAEEPSKIGVNEEIYASQRISSILQASFAFDAFINHKPQKGMTIFYGYDHENDQNESRTGFDSNFLKNTLNRIHVSNSFYYNSLLLGAVRIPAAYALPSYGVCYRQGNIGKCQSRYIDFDKYLSELQKNEIPSQKCMTTYDIRCGIEELSVHLNISSLYFGIPIYSLHSIRESAFLNDITNYYYSVQTFFKLNQE</sequence>
<evidence type="ECO:0000256" key="2">
    <source>
        <dbReference type="ARBA" id="ARBA00001947"/>
    </source>
</evidence>
<evidence type="ECO:0000256" key="7">
    <source>
        <dbReference type="ARBA" id="ARBA00022723"/>
    </source>
</evidence>
<dbReference type="PRINTS" id="PR00932">
    <property type="entry name" value="AMINO1PTASE"/>
</dbReference>
<dbReference type="PANTHER" id="PTHR28570">
    <property type="entry name" value="ASPARTYL AMINOPEPTIDASE"/>
    <property type="match status" value="1"/>
</dbReference>
<dbReference type="Proteomes" id="UP001470230">
    <property type="component" value="Unassembled WGS sequence"/>
</dbReference>
<evidence type="ECO:0000256" key="6">
    <source>
        <dbReference type="ARBA" id="ARBA00022670"/>
    </source>
</evidence>
<evidence type="ECO:0000256" key="3">
    <source>
        <dbReference type="ARBA" id="ARBA00008290"/>
    </source>
</evidence>
<dbReference type="SUPFAM" id="SSF53187">
    <property type="entry name" value="Zn-dependent exopeptidases"/>
    <property type="match status" value="1"/>
</dbReference>
<keyword evidence="13" id="KW-1185">Reference proteome</keyword>